<dbReference type="Gene3D" id="3.90.20.20">
    <property type="match status" value="1"/>
</dbReference>
<dbReference type="GO" id="GO:0006457">
    <property type="term" value="P:protein folding"/>
    <property type="evidence" value="ECO:0007669"/>
    <property type="project" value="InterPro"/>
</dbReference>
<reference evidence="7 8" key="1">
    <citation type="journal article" date="2012" name="Stand. Genomic Sci.">
        <title>Complete genome sequencing and analysis of Saprospira grandis str. Lewin, a predatory marine bacterium.</title>
        <authorList>
            <person name="Saw J.H."/>
            <person name="Yuryev A."/>
            <person name="Kanbe M."/>
            <person name="Hou S."/>
            <person name="Young A.G."/>
            <person name="Aizawa S."/>
            <person name="Alam M."/>
        </authorList>
    </citation>
    <scope>NUCLEOTIDE SEQUENCE [LARGE SCALE GENOMIC DNA]</scope>
    <source>
        <strain evidence="7 8">Lewin</strain>
    </source>
</reference>
<dbReference type="GO" id="GO:0051087">
    <property type="term" value="F:protein-folding chaperone binding"/>
    <property type="evidence" value="ECO:0007669"/>
    <property type="project" value="InterPro"/>
</dbReference>
<name>H6L4J0_SAPGL</name>
<dbReference type="GO" id="GO:0005737">
    <property type="term" value="C:cytoplasm"/>
    <property type="evidence" value="ECO:0007669"/>
    <property type="project" value="UniProtKB-SubCell"/>
</dbReference>
<keyword evidence="3 4" id="KW-0346">Stress response</keyword>
<evidence type="ECO:0000256" key="5">
    <source>
        <dbReference type="RuleBase" id="RU004478"/>
    </source>
</evidence>
<dbReference type="PROSITE" id="PS01071">
    <property type="entry name" value="GRPE"/>
    <property type="match status" value="1"/>
</dbReference>
<keyword evidence="8" id="KW-1185">Reference proteome</keyword>
<dbReference type="SUPFAM" id="SSF51064">
    <property type="entry name" value="Head domain of nucleotide exchange factor GrpE"/>
    <property type="match status" value="1"/>
</dbReference>
<comment type="subcellular location">
    <subcellularLocation>
        <location evidence="3">Cytoplasm</location>
    </subcellularLocation>
</comment>
<organism evidence="7 8">
    <name type="scientific">Saprospira grandis (strain Lewin)</name>
    <dbReference type="NCBI Taxonomy" id="984262"/>
    <lineage>
        <taxon>Bacteria</taxon>
        <taxon>Pseudomonadati</taxon>
        <taxon>Bacteroidota</taxon>
        <taxon>Saprospiria</taxon>
        <taxon>Saprospirales</taxon>
        <taxon>Saprospiraceae</taxon>
        <taxon>Saprospira</taxon>
    </lineage>
</organism>
<comment type="subunit">
    <text evidence="3">Homodimer.</text>
</comment>
<accession>H6L4J0</accession>
<dbReference type="eggNOG" id="COG0576">
    <property type="taxonomic scope" value="Bacteria"/>
</dbReference>
<dbReference type="Proteomes" id="UP000007519">
    <property type="component" value="Chromosome"/>
</dbReference>
<keyword evidence="2 3" id="KW-0143">Chaperone</keyword>
<feature type="compositionally biased region" description="Basic and acidic residues" evidence="6">
    <location>
        <begin position="33"/>
        <end position="46"/>
    </location>
</feature>
<dbReference type="InterPro" id="IPR009012">
    <property type="entry name" value="GrpE_head"/>
</dbReference>
<dbReference type="RefSeq" id="WP_015691562.1">
    <property type="nucleotide sequence ID" value="NC_016940.1"/>
</dbReference>
<evidence type="ECO:0000313" key="7">
    <source>
        <dbReference type="EMBL" id="AFC23914.1"/>
    </source>
</evidence>
<feature type="compositionally biased region" description="Acidic residues" evidence="6">
    <location>
        <begin position="9"/>
        <end position="18"/>
    </location>
</feature>
<dbReference type="Gene3D" id="2.30.22.10">
    <property type="entry name" value="Head domain of nucleotide exchange factor GrpE"/>
    <property type="match status" value="1"/>
</dbReference>
<dbReference type="STRING" id="984262.SGRA_1179"/>
<dbReference type="OrthoDB" id="9812586at2"/>
<feature type="compositionally biased region" description="Low complexity" evidence="6">
    <location>
        <begin position="19"/>
        <end position="28"/>
    </location>
</feature>
<dbReference type="PRINTS" id="PR00773">
    <property type="entry name" value="GRPEPROTEIN"/>
</dbReference>
<protein>
    <recommendedName>
        <fullName evidence="3 4">Protein GrpE</fullName>
    </recommendedName>
    <alternativeName>
        <fullName evidence="3">HSP-70 cofactor</fullName>
    </alternativeName>
</protein>
<proteinExistence type="inferred from homology"/>
<evidence type="ECO:0000313" key="8">
    <source>
        <dbReference type="Proteomes" id="UP000007519"/>
    </source>
</evidence>
<evidence type="ECO:0000256" key="2">
    <source>
        <dbReference type="ARBA" id="ARBA00023186"/>
    </source>
</evidence>
<evidence type="ECO:0000256" key="4">
    <source>
        <dbReference type="RuleBase" id="RU000639"/>
    </source>
</evidence>
<dbReference type="SUPFAM" id="SSF58014">
    <property type="entry name" value="Coiled-coil domain of nucleotide exchange factor GrpE"/>
    <property type="match status" value="1"/>
</dbReference>
<feature type="region of interest" description="Disordered" evidence="6">
    <location>
        <begin position="1"/>
        <end position="46"/>
    </location>
</feature>
<dbReference type="GO" id="GO:0042803">
    <property type="term" value="F:protein homodimerization activity"/>
    <property type="evidence" value="ECO:0007669"/>
    <property type="project" value="InterPro"/>
</dbReference>
<dbReference type="AlphaFoldDB" id="H6L4J0"/>
<dbReference type="InterPro" id="IPR000740">
    <property type="entry name" value="GrpE"/>
</dbReference>
<evidence type="ECO:0000256" key="6">
    <source>
        <dbReference type="SAM" id="MobiDB-lite"/>
    </source>
</evidence>
<dbReference type="KEGG" id="sgn:SGRA_1179"/>
<sequence>MEEKKQEEQLDPQEEQQQQEEQLQADAQTQEEETVKETAAPKDEKERLAQELAEMKDKYLRIYAEFDNFRKRNAREKLQLIQTAAADTIKSLLPVLDDFDRAVKAGQELDDGIMLIYEKMKKALAQKGLEEMESTGQAFDPDFHEALTKVPAPTEELKGKVIDTVEKGYILNEKIIRYAKVVVGQ</sequence>
<evidence type="ECO:0000256" key="3">
    <source>
        <dbReference type="HAMAP-Rule" id="MF_01151"/>
    </source>
</evidence>
<dbReference type="PANTHER" id="PTHR21237:SF23">
    <property type="entry name" value="GRPE PROTEIN HOMOLOG, MITOCHONDRIAL"/>
    <property type="match status" value="1"/>
</dbReference>
<dbReference type="HAMAP" id="MF_01151">
    <property type="entry name" value="GrpE"/>
    <property type="match status" value="1"/>
</dbReference>
<dbReference type="GO" id="GO:0000774">
    <property type="term" value="F:adenyl-nucleotide exchange factor activity"/>
    <property type="evidence" value="ECO:0007669"/>
    <property type="project" value="InterPro"/>
</dbReference>
<gene>
    <name evidence="3" type="primary">grpE</name>
    <name evidence="7" type="ordered locus">SGRA_1179</name>
</gene>
<dbReference type="HOGENOM" id="CLU_057217_5_2_10"/>
<evidence type="ECO:0000256" key="1">
    <source>
        <dbReference type="ARBA" id="ARBA00009054"/>
    </source>
</evidence>
<comment type="function">
    <text evidence="3 4">Participates actively in the response to hyperosmotic and heat shock by preventing the aggregation of stress-denatured proteins, in association with DnaK and GrpE. It is the nucleotide exchange factor for DnaK and may function as a thermosensor. Unfolded proteins bind initially to DnaJ; upon interaction with the DnaJ-bound protein, DnaK hydrolyzes its bound ATP, resulting in the formation of a stable complex. GrpE releases ADP from DnaK; ATP binding to DnaK triggers the release of the substrate protein, thus completing the reaction cycle. Several rounds of ATP-dependent interactions between DnaJ, DnaK and GrpE are required for fully efficient folding.</text>
</comment>
<dbReference type="Pfam" id="PF01025">
    <property type="entry name" value="GrpE"/>
    <property type="match status" value="1"/>
</dbReference>
<dbReference type="EMBL" id="CP002831">
    <property type="protein sequence ID" value="AFC23914.1"/>
    <property type="molecule type" value="Genomic_DNA"/>
</dbReference>
<keyword evidence="3" id="KW-0963">Cytoplasm</keyword>
<dbReference type="InterPro" id="IPR013805">
    <property type="entry name" value="GrpE_CC"/>
</dbReference>
<comment type="similarity">
    <text evidence="1 3 5">Belongs to the GrpE family.</text>
</comment>
<dbReference type="CDD" id="cd00446">
    <property type="entry name" value="GrpE"/>
    <property type="match status" value="1"/>
</dbReference>
<dbReference type="GO" id="GO:0051082">
    <property type="term" value="F:unfolded protein binding"/>
    <property type="evidence" value="ECO:0007669"/>
    <property type="project" value="TreeGrafter"/>
</dbReference>
<dbReference type="PANTHER" id="PTHR21237">
    <property type="entry name" value="GRPE PROTEIN"/>
    <property type="match status" value="1"/>
</dbReference>